<reference evidence="1 2" key="1">
    <citation type="submission" date="2013-04" db="EMBL/GenBank/DDBJ databases">
        <title>Oceanococcus atlanticus 22II-S10r2 Genome Sequencing.</title>
        <authorList>
            <person name="Lai Q."/>
            <person name="Li G."/>
            <person name="Shao Z."/>
        </authorList>
    </citation>
    <scope>NUCLEOTIDE SEQUENCE [LARGE SCALE GENOMIC DNA]</scope>
    <source>
        <strain evidence="1 2">22II-S10r2</strain>
    </source>
</reference>
<evidence type="ECO:0000313" key="1">
    <source>
        <dbReference type="EMBL" id="ORE86149.1"/>
    </source>
</evidence>
<gene>
    <name evidence="1" type="ORF">ATO7_12668</name>
</gene>
<accession>A0A1Y1SBY8</accession>
<keyword evidence="2" id="KW-1185">Reference proteome</keyword>
<dbReference type="AlphaFoldDB" id="A0A1Y1SBY8"/>
<organism evidence="1 2">
    <name type="scientific">Oceanococcus atlanticus</name>
    <dbReference type="NCBI Taxonomy" id="1317117"/>
    <lineage>
        <taxon>Bacteria</taxon>
        <taxon>Pseudomonadati</taxon>
        <taxon>Pseudomonadota</taxon>
        <taxon>Gammaproteobacteria</taxon>
        <taxon>Chromatiales</taxon>
        <taxon>Oceanococcaceae</taxon>
        <taxon>Oceanococcus</taxon>
    </lineage>
</organism>
<proteinExistence type="predicted"/>
<name>A0A1Y1SBY8_9GAMM</name>
<comment type="caution">
    <text evidence="1">The sequence shown here is derived from an EMBL/GenBank/DDBJ whole genome shotgun (WGS) entry which is preliminary data.</text>
</comment>
<protein>
    <submittedName>
        <fullName evidence="1">Uncharacterized protein</fullName>
    </submittedName>
</protein>
<dbReference type="EMBL" id="AQQV01000003">
    <property type="protein sequence ID" value="ORE86149.1"/>
    <property type="molecule type" value="Genomic_DNA"/>
</dbReference>
<evidence type="ECO:0000313" key="2">
    <source>
        <dbReference type="Proteomes" id="UP000192342"/>
    </source>
</evidence>
<sequence>MISMNVLVLALTTALLSSVMTWCVAYLLYRARMRAQITQLRLELAEELEERVRRGALAAGEELLPEFRREVTEGFREAMRGVARGDMAKEMARTGAEIVGGSLDTLFGAAKKRSTFRPW</sequence>
<dbReference type="Proteomes" id="UP000192342">
    <property type="component" value="Unassembled WGS sequence"/>
</dbReference>